<evidence type="ECO:0000256" key="7">
    <source>
        <dbReference type="ARBA" id="ARBA00022989"/>
    </source>
</evidence>
<dbReference type="InterPro" id="IPR010065">
    <property type="entry name" value="AA_ABC_transptr_permease_3TM"/>
</dbReference>
<keyword evidence="12" id="KW-1185">Reference proteome</keyword>
<dbReference type="PROSITE" id="PS50928">
    <property type="entry name" value="ABC_TM1"/>
    <property type="match status" value="1"/>
</dbReference>
<dbReference type="CDD" id="cd06261">
    <property type="entry name" value="TM_PBP2"/>
    <property type="match status" value="1"/>
</dbReference>
<dbReference type="Pfam" id="PF00528">
    <property type="entry name" value="BPD_transp_1"/>
    <property type="match status" value="1"/>
</dbReference>
<accession>A0A5C4XPH9</accession>
<dbReference type="InterPro" id="IPR043429">
    <property type="entry name" value="ArtM/GltK/GlnP/TcyL/YhdX-like"/>
</dbReference>
<evidence type="ECO:0000256" key="5">
    <source>
        <dbReference type="ARBA" id="ARBA00022692"/>
    </source>
</evidence>
<evidence type="ECO:0000256" key="6">
    <source>
        <dbReference type="ARBA" id="ARBA00022970"/>
    </source>
</evidence>
<evidence type="ECO:0000256" key="3">
    <source>
        <dbReference type="ARBA" id="ARBA00022448"/>
    </source>
</evidence>
<dbReference type="OrthoDB" id="9814550at2"/>
<feature type="transmembrane region" description="Helical" evidence="9">
    <location>
        <begin position="85"/>
        <end position="108"/>
    </location>
</feature>
<evidence type="ECO:0000256" key="2">
    <source>
        <dbReference type="ARBA" id="ARBA00010072"/>
    </source>
</evidence>
<dbReference type="AlphaFoldDB" id="A0A5C4XPH9"/>
<dbReference type="Proteomes" id="UP000311605">
    <property type="component" value="Unassembled WGS sequence"/>
</dbReference>
<comment type="subcellular location">
    <subcellularLocation>
        <location evidence="1">Cell inner membrane</location>
        <topology evidence="1">Multi-pass membrane protein</topology>
    </subcellularLocation>
    <subcellularLocation>
        <location evidence="9">Cell membrane</location>
        <topology evidence="9">Multi-pass membrane protein</topology>
    </subcellularLocation>
</comment>
<name>A0A5C4XPH9_9HYPH</name>
<evidence type="ECO:0000256" key="8">
    <source>
        <dbReference type="ARBA" id="ARBA00023136"/>
    </source>
</evidence>
<sequence length="244" mass="26474">MFSFYQTIAENWSDWWPRLSHAAWITIYVTALSFVVAFAIGLALEFMRTRSSVAIRLTAQIYILTLRGVPILVVLYLLYFALPGYGVIISALTAGVIGLGAVHGAFLAEVFRAGLRSVSPGQREAAQAVGLSPFQTFSLILFPQAIKIVLPPLLVGFISLLKDSAICALIAVPELMLAARAIMAETFLPMHVFVLVGVFYFGIAFPASLLVRALEKRLTRGSTNKSSLETGDILPVARLDGVGR</sequence>
<dbReference type="SUPFAM" id="SSF161098">
    <property type="entry name" value="MetI-like"/>
    <property type="match status" value="1"/>
</dbReference>
<evidence type="ECO:0000256" key="4">
    <source>
        <dbReference type="ARBA" id="ARBA00022475"/>
    </source>
</evidence>
<dbReference type="Gene3D" id="1.10.3720.10">
    <property type="entry name" value="MetI-like"/>
    <property type="match status" value="1"/>
</dbReference>
<dbReference type="InterPro" id="IPR000515">
    <property type="entry name" value="MetI-like"/>
</dbReference>
<keyword evidence="7 9" id="KW-1133">Transmembrane helix</keyword>
<evidence type="ECO:0000313" key="11">
    <source>
        <dbReference type="EMBL" id="TNM65375.1"/>
    </source>
</evidence>
<keyword evidence="8 9" id="KW-0472">Membrane</keyword>
<feature type="domain" description="ABC transmembrane type-1" evidence="10">
    <location>
        <begin position="23"/>
        <end position="211"/>
    </location>
</feature>
<keyword evidence="3 9" id="KW-0813">Transport</keyword>
<keyword evidence="4" id="KW-1003">Cell membrane</keyword>
<feature type="transmembrane region" description="Helical" evidence="9">
    <location>
        <begin position="148"/>
        <end position="172"/>
    </location>
</feature>
<gene>
    <name evidence="11" type="ORF">FHP24_03635</name>
</gene>
<dbReference type="GO" id="GO:0022857">
    <property type="term" value="F:transmembrane transporter activity"/>
    <property type="evidence" value="ECO:0007669"/>
    <property type="project" value="InterPro"/>
</dbReference>
<evidence type="ECO:0000313" key="12">
    <source>
        <dbReference type="Proteomes" id="UP000311605"/>
    </source>
</evidence>
<dbReference type="PANTHER" id="PTHR30614">
    <property type="entry name" value="MEMBRANE COMPONENT OF AMINO ACID ABC TRANSPORTER"/>
    <property type="match status" value="1"/>
</dbReference>
<comment type="similarity">
    <text evidence="2">Belongs to the binding-protein-dependent transport system permease family. HisMQ subfamily.</text>
</comment>
<feature type="transmembrane region" description="Helical" evidence="9">
    <location>
        <begin position="192"/>
        <end position="211"/>
    </location>
</feature>
<dbReference type="EMBL" id="VDMN01000001">
    <property type="protein sequence ID" value="TNM65375.1"/>
    <property type="molecule type" value="Genomic_DNA"/>
</dbReference>
<keyword evidence="5 9" id="KW-0812">Transmembrane</keyword>
<evidence type="ECO:0000256" key="9">
    <source>
        <dbReference type="RuleBase" id="RU363032"/>
    </source>
</evidence>
<evidence type="ECO:0000256" key="1">
    <source>
        <dbReference type="ARBA" id="ARBA00004429"/>
    </source>
</evidence>
<dbReference type="InterPro" id="IPR035906">
    <property type="entry name" value="MetI-like_sf"/>
</dbReference>
<proteinExistence type="inferred from homology"/>
<evidence type="ECO:0000259" key="10">
    <source>
        <dbReference type="PROSITE" id="PS50928"/>
    </source>
</evidence>
<protein>
    <submittedName>
        <fullName evidence="11">Amino acid ABC transporter permease</fullName>
    </submittedName>
</protein>
<dbReference type="GO" id="GO:0006865">
    <property type="term" value="P:amino acid transport"/>
    <property type="evidence" value="ECO:0007669"/>
    <property type="project" value="UniProtKB-KW"/>
</dbReference>
<dbReference type="GO" id="GO:0043190">
    <property type="term" value="C:ATP-binding cassette (ABC) transporter complex"/>
    <property type="evidence" value="ECO:0007669"/>
    <property type="project" value="InterPro"/>
</dbReference>
<comment type="caution">
    <text evidence="11">The sequence shown here is derived from an EMBL/GenBank/DDBJ whole genome shotgun (WGS) entry which is preliminary data.</text>
</comment>
<feature type="transmembrane region" description="Helical" evidence="9">
    <location>
        <begin position="22"/>
        <end position="47"/>
    </location>
</feature>
<dbReference type="RefSeq" id="WP_139672984.1">
    <property type="nucleotide sequence ID" value="NZ_VDMN01000001.1"/>
</dbReference>
<reference evidence="11 12" key="1">
    <citation type="submission" date="2019-06" db="EMBL/GenBank/DDBJ databases">
        <title>The draft genome of Rhizobium smilacinae PTYR-5.</title>
        <authorList>
            <person name="Liu L."/>
            <person name="Li L."/>
            <person name="Zhang X."/>
        </authorList>
    </citation>
    <scope>NUCLEOTIDE SEQUENCE [LARGE SCALE GENOMIC DNA]</scope>
    <source>
        <strain evidence="11 12">PTYR-5</strain>
    </source>
</reference>
<keyword evidence="6" id="KW-0029">Amino-acid transport</keyword>
<organism evidence="11 12">
    <name type="scientific">Aliirhizobium smilacinae</name>
    <dbReference type="NCBI Taxonomy" id="1395944"/>
    <lineage>
        <taxon>Bacteria</taxon>
        <taxon>Pseudomonadati</taxon>
        <taxon>Pseudomonadota</taxon>
        <taxon>Alphaproteobacteria</taxon>
        <taxon>Hyphomicrobiales</taxon>
        <taxon>Rhizobiaceae</taxon>
        <taxon>Aliirhizobium</taxon>
    </lineage>
</organism>
<dbReference type="PANTHER" id="PTHR30614:SF0">
    <property type="entry name" value="L-CYSTINE TRANSPORT SYSTEM PERMEASE PROTEIN TCYL"/>
    <property type="match status" value="1"/>
</dbReference>
<feature type="transmembrane region" description="Helical" evidence="9">
    <location>
        <begin position="59"/>
        <end position="79"/>
    </location>
</feature>
<dbReference type="NCBIfam" id="TIGR01726">
    <property type="entry name" value="HEQRo_perm_3TM"/>
    <property type="match status" value="1"/>
</dbReference>